<dbReference type="EMBL" id="CADCTW010000243">
    <property type="protein sequence ID" value="CAA9370517.1"/>
    <property type="molecule type" value="Genomic_DNA"/>
</dbReference>
<protein>
    <recommendedName>
        <fullName evidence="2">PD-(D/E)XK endonuclease-like domain-containing protein</fullName>
    </recommendedName>
</protein>
<dbReference type="InterPro" id="IPR038726">
    <property type="entry name" value="PDDEXK_AddAB-type"/>
</dbReference>
<organism evidence="3">
    <name type="scientific">uncultured Gemmatimonadota bacterium</name>
    <dbReference type="NCBI Taxonomy" id="203437"/>
    <lineage>
        <taxon>Bacteria</taxon>
        <taxon>Pseudomonadati</taxon>
        <taxon>Gemmatimonadota</taxon>
        <taxon>environmental samples</taxon>
    </lineage>
</organism>
<accession>A0A6J4N1T8</accession>
<gene>
    <name evidence="3" type="ORF">AVDCRST_MAG68-5710</name>
</gene>
<evidence type="ECO:0000313" key="3">
    <source>
        <dbReference type="EMBL" id="CAA9370517.1"/>
    </source>
</evidence>
<evidence type="ECO:0000256" key="1">
    <source>
        <dbReference type="SAM" id="MobiDB-lite"/>
    </source>
</evidence>
<dbReference type="InterPro" id="IPR011604">
    <property type="entry name" value="PDDEXK-like_dom_sf"/>
</dbReference>
<reference evidence="3" key="1">
    <citation type="submission" date="2020-02" db="EMBL/GenBank/DDBJ databases">
        <authorList>
            <person name="Meier V. D."/>
        </authorList>
    </citation>
    <scope>NUCLEOTIDE SEQUENCE</scope>
    <source>
        <strain evidence="3">AVDCRST_MAG68</strain>
    </source>
</reference>
<proteinExistence type="predicted"/>
<dbReference type="AlphaFoldDB" id="A0A6J4N1T8"/>
<feature type="region of interest" description="Disordered" evidence="1">
    <location>
        <begin position="317"/>
        <end position="340"/>
    </location>
</feature>
<name>A0A6J4N1T8_9BACT</name>
<feature type="domain" description="PD-(D/E)XK endonuclease-like" evidence="2">
    <location>
        <begin position="13"/>
        <end position="308"/>
    </location>
</feature>
<sequence length="340" mass="36471">MGTRLSERPPLAWSLARQAVFDRCKRRYLHRYYSGWGGWSSDAPALARLAYAHGKLTTLQLALGTAVHAAARELAAALLDRRPLPKLDQVRARVKAAMNDVVRSSRDVEAFLLQPRAHPMLQEVYYGGGLTAEAIARTAERLERCTDSLVGSPLWVELAALPQASILLVDSLEIHRLDGVPVYAAPDLAYLSGPDAATIVDFKTGNAHEDEVLGQLALYAFALREGMGEAAPNAWRGRAILLDSGEELTCDLTAADLESAGVRAQEGYGGMLALLTDVEANIPAPASAFPLAPRRAGCPACPFWEICEDEVRNSTVVPRGPGRAAAGEPVGAASRDRSPV</sequence>
<dbReference type="Pfam" id="PF12705">
    <property type="entry name" value="PDDEXK_1"/>
    <property type="match status" value="1"/>
</dbReference>
<evidence type="ECO:0000259" key="2">
    <source>
        <dbReference type="Pfam" id="PF12705"/>
    </source>
</evidence>
<dbReference type="Gene3D" id="3.90.320.10">
    <property type="match status" value="1"/>
</dbReference>